<organism evidence="2 3">
    <name type="scientific">Ascobolus immersus RN42</name>
    <dbReference type="NCBI Taxonomy" id="1160509"/>
    <lineage>
        <taxon>Eukaryota</taxon>
        <taxon>Fungi</taxon>
        <taxon>Dikarya</taxon>
        <taxon>Ascomycota</taxon>
        <taxon>Pezizomycotina</taxon>
        <taxon>Pezizomycetes</taxon>
        <taxon>Pezizales</taxon>
        <taxon>Ascobolaceae</taxon>
        <taxon>Ascobolus</taxon>
    </lineage>
</organism>
<gene>
    <name evidence="2" type="ORF">BJ508DRAFT_180839</name>
</gene>
<evidence type="ECO:0000259" key="1">
    <source>
        <dbReference type="SMART" id="SM00355"/>
    </source>
</evidence>
<sequence length="907" mass="103705">MEKAHNTVYKFVEDITHQLRSEKNQLEMSFNLSLSVEGDVAVCDSESAKTMRERLAFNTWISSEFERWYAEVIRSAADIQVHGDTYLDRFIRFAPTDAIEDLRRRMHALQSILRGRSEQQSPPKPADLSECLLRVLSDFSWANMRCLSRIKELESITSKKRELKRNRLVRCRIVNEDMQVEKAVSGYLQSSNLLAGELSNRLRHVSELLTAVFQYQRHQCVSSIYLNQRRSSAFELEEVSYSIPSMACLYPGCRSPLFREFDEMLAHLKRHHSLQVCDACGSRGSTVEWLRTHIESLHPIGLASELESIDDEGREYCQALIGYEALRFLSESWPDHDPSQFICPWCKASENSICSLSETASQSEFCISAMLNTPSSPSSTTKLDNAFAASSSSSVKEATFQLPSSSDPDIPKATNFLALANHLSCHFRGLVLEISKALSTSDEGHIQYHALGWNIHKQAAKIGENFDRLFTPERWQERPKSKASIVTLTKLKNAFAGWCLDVEIETKKEVDSRKLFIETICESHYGAVHVKNLSDCLEGLATDLDELLGKCSSISFRLELLHDAEKRLLPAKEPVSEKVEMNADREDWVLSRFGEDFDVSVRRVEKGLSTLLTGYSCEGLKNHLFKTERTAAISFCVAEKCYLPMCSQRENRVIDFNRKLKGYLPAEFPFIDEEASRQWSRLKHAADTYRVMAEQRYHLYETESQSFRHSGRIPVKSSTSVPSPMLRLDFVFAEPLLFSICPFGSCAQRDCRNGIFRNDKELYRHLKDTHPEELRLEQLGSMCDWSKECRKEPPEAGTLLPLVCPNKTSTKIAECNESERVAERNGSSSGGTGNDLVTIRCPLCGMSLERTLNSNSNVDDYLTWFLEHVRAHTNELFRKVREILASYDEREYTSRWKRLKERISLRK</sequence>
<dbReference type="EMBL" id="ML119737">
    <property type="protein sequence ID" value="RPA76786.1"/>
    <property type="molecule type" value="Genomic_DNA"/>
</dbReference>
<proteinExistence type="predicted"/>
<dbReference type="AlphaFoldDB" id="A0A3N4HUP0"/>
<dbReference type="InterPro" id="IPR013087">
    <property type="entry name" value="Znf_C2H2_type"/>
</dbReference>
<reference evidence="2 3" key="1">
    <citation type="journal article" date="2018" name="Nat. Ecol. Evol.">
        <title>Pezizomycetes genomes reveal the molecular basis of ectomycorrhizal truffle lifestyle.</title>
        <authorList>
            <person name="Murat C."/>
            <person name="Payen T."/>
            <person name="Noel B."/>
            <person name="Kuo A."/>
            <person name="Morin E."/>
            <person name="Chen J."/>
            <person name="Kohler A."/>
            <person name="Krizsan K."/>
            <person name="Balestrini R."/>
            <person name="Da Silva C."/>
            <person name="Montanini B."/>
            <person name="Hainaut M."/>
            <person name="Levati E."/>
            <person name="Barry K.W."/>
            <person name="Belfiori B."/>
            <person name="Cichocki N."/>
            <person name="Clum A."/>
            <person name="Dockter R.B."/>
            <person name="Fauchery L."/>
            <person name="Guy J."/>
            <person name="Iotti M."/>
            <person name="Le Tacon F."/>
            <person name="Lindquist E.A."/>
            <person name="Lipzen A."/>
            <person name="Malagnac F."/>
            <person name="Mello A."/>
            <person name="Molinier V."/>
            <person name="Miyauchi S."/>
            <person name="Poulain J."/>
            <person name="Riccioni C."/>
            <person name="Rubini A."/>
            <person name="Sitrit Y."/>
            <person name="Splivallo R."/>
            <person name="Traeger S."/>
            <person name="Wang M."/>
            <person name="Zifcakova L."/>
            <person name="Wipf D."/>
            <person name="Zambonelli A."/>
            <person name="Paolocci F."/>
            <person name="Nowrousian M."/>
            <person name="Ottonello S."/>
            <person name="Baldrian P."/>
            <person name="Spatafora J.W."/>
            <person name="Henrissat B."/>
            <person name="Nagy L.G."/>
            <person name="Aury J.M."/>
            <person name="Wincker P."/>
            <person name="Grigoriev I.V."/>
            <person name="Bonfante P."/>
            <person name="Martin F.M."/>
        </authorList>
    </citation>
    <scope>NUCLEOTIDE SEQUENCE [LARGE SCALE GENOMIC DNA]</scope>
    <source>
        <strain evidence="2 3">RN42</strain>
    </source>
</reference>
<evidence type="ECO:0000313" key="2">
    <source>
        <dbReference type="EMBL" id="RPA76786.1"/>
    </source>
</evidence>
<dbReference type="SMART" id="SM00355">
    <property type="entry name" value="ZnF_C2H2"/>
    <property type="match status" value="3"/>
</dbReference>
<dbReference type="Proteomes" id="UP000275078">
    <property type="component" value="Unassembled WGS sequence"/>
</dbReference>
<accession>A0A3N4HUP0</accession>
<feature type="domain" description="C2H2-type" evidence="1">
    <location>
        <begin position="744"/>
        <end position="770"/>
    </location>
</feature>
<keyword evidence="3" id="KW-1185">Reference proteome</keyword>
<feature type="domain" description="C2H2-type" evidence="1">
    <location>
        <begin position="246"/>
        <end position="271"/>
    </location>
</feature>
<protein>
    <recommendedName>
        <fullName evidence="1">C2H2-type domain-containing protein</fullName>
    </recommendedName>
</protein>
<evidence type="ECO:0000313" key="3">
    <source>
        <dbReference type="Proteomes" id="UP000275078"/>
    </source>
</evidence>
<feature type="domain" description="C2H2-type" evidence="1">
    <location>
        <begin position="275"/>
        <end position="298"/>
    </location>
</feature>
<name>A0A3N4HUP0_ASCIM</name>